<evidence type="ECO:0000313" key="2">
    <source>
        <dbReference type="Proteomes" id="UP001218218"/>
    </source>
</evidence>
<reference evidence="1" key="1">
    <citation type="submission" date="2023-03" db="EMBL/GenBank/DDBJ databases">
        <title>Massive genome expansion in bonnet fungi (Mycena s.s.) driven by repeated elements and novel gene families across ecological guilds.</title>
        <authorList>
            <consortium name="Lawrence Berkeley National Laboratory"/>
            <person name="Harder C.B."/>
            <person name="Miyauchi S."/>
            <person name="Viragh M."/>
            <person name="Kuo A."/>
            <person name="Thoen E."/>
            <person name="Andreopoulos B."/>
            <person name="Lu D."/>
            <person name="Skrede I."/>
            <person name="Drula E."/>
            <person name="Henrissat B."/>
            <person name="Morin E."/>
            <person name="Kohler A."/>
            <person name="Barry K."/>
            <person name="LaButti K."/>
            <person name="Morin E."/>
            <person name="Salamov A."/>
            <person name="Lipzen A."/>
            <person name="Mereny Z."/>
            <person name="Hegedus B."/>
            <person name="Baldrian P."/>
            <person name="Stursova M."/>
            <person name="Weitz H."/>
            <person name="Taylor A."/>
            <person name="Grigoriev I.V."/>
            <person name="Nagy L.G."/>
            <person name="Martin F."/>
            <person name="Kauserud H."/>
        </authorList>
    </citation>
    <scope>NUCLEOTIDE SEQUENCE</scope>
    <source>
        <strain evidence="1">CBHHK002</strain>
    </source>
</reference>
<dbReference type="EMBL" id="JARIHO010000010">
    <property type="protein sequence ID" value="KAJ7354572.1"/>
    <property type="molecule type" value="Genomic_DNA"/>
</dbReference>
<dbReference type="AlphaFoldDB" id="A0AAD7AC56"/>
<gene>
    <name evidence="1" type="ORF">DFH08DRAFT_47371</name>
</gene>
<sequence>MTLMMARKLKLCWAHAVHGAWGREVCDALTLRKIVVEFFVSECRGSRFVCICRWSWRLRSSLLPKRLIFCRAISKKFMDLPVEYPAKSFDSRCSVPCLDRDLQSQPAGPYRR</sequence>
<dbReference type="Proteomes" id="UP001218218">
    <property type="component" value="Unassembled WGS sequence"/>
</dbReference>
<keyword evidence="2" id="KW-1185">Reference proteome</keyword>
<name>A0AAD7AC56_9AGAR</name>
<accession>A0AAD7AC56</accession>
<protein>
    <submittedName>
        <fullName evidence="1">Uncharacterized protein</fullName>
    </submittedName>
</protein>
<organism evidence="1 2">
    <name type="scientific">Mycena albidolilacea</name>
    <dbReference type="NCBI Taxonomy" id="1033008"/>
    <lineage>
        <taxon>Eukaryota</taxon>
        <taxon>Fungi</taxon>
        <taxon>Dikarya</taxon>
        <taxon>Basidiomycota</taxon>
        <taxon>Agaricomycotina</taxon>
        <taxon>Agaricomycetes</taxon>
        <taxon>Agaricomycetidae</taxon>
        <taxon>Agaricales</taxon>
        <taxon>Marasmiineae</taxon>
        <taxon>Mycenaceae</taxon>
        <taxon>Mycena</taxon>
    </lineage>
</organism>
<proteinExistence type="predicted"/>
<evidence type="ECO:0000313" key="1">
    <source>
        <dbReference type="EMBL" id="KAJ7354572.1"/>
    </source>
</evidence>
<comment type="caution">
    <text evidence="1">The sequence shown here is derived from an EMBL/GenBank/DDBJ whole genome shotgun (WGS) entry which is preliminary data.</text>
</comment>